<organism evidence="1 2">
    <name type="scientific">Vigna unguiculata</name>
    <name type="common">Cowpea</name>
    <dbReference type="NCBI Taxonomy" id="3917"/>
    <lineage>
        <taxon>Eukaryota</taxon>
        <taxon>Viridiplantae</taxon>
        <taxon>Streptophyta</taxon>
        <taxon>Embryophyta</taxon>
        <taxon>Tracheophyta</taxon>
        <taxon>Spermatophyta</taxon>
        <taxon>Magnoliopsida</taxon>
        <taxon>eudicotyledons</taxon>
        <taxon>Gunneridae</taxon>
        <taxon>Pentapetalae</taxon>
        <taxon>rosids</taxon>
        <taxon>fabids</taxon>
        <taxon>Fabales</taxon>
        <taxon>Fabaceae</taxon>
        <taxon>Papilionoideae</taxon>
        <taxon>50 kb inversion clade</taxon>
        <taxon>NPAAA clade</taxon>
        <taxon>indigoferoid/millettioid clade</taxon>
        <taxon>Phaseoleae</taxon>
        <taxon>Vigna</taxon>
    </lineage>
</organism>
<name>A0A4D6LAL1_VIGUN</name>
<evidence type="ECO:0000313" key="2">
    <source>
        <dbReference type="Proteomes" id="UP000501690"/>
    </source>
</evidence>
<protein>
    <submittedName>
        <fullName evidence="1">Protein Iojap/ribosomal silencing factor RsfS</fullName>
    </submittedName>
</protein>
<proteinExistence type="predicted"/>
<gene>
    <name evidence="1" type="ORF">DEO72_LG3g97</name>
</gene>
<evidence type="ECO:0000313" key="1">
    <source>
        <dbReference type="EMBL" id="QCD85578.1"/>
    </source>
</evidence>
<accession>A0A4D6LAL1</accession>
<reference evidence="1 2" key="1">
    <citation type="submission" date="2019-04" db="EMBL/GenBank/DDBJ databases">
        <title>An improved genome assembly and genetic linkage map for asparagus bean, Vigna unguiculata ssp. sesquipedialis.</title>
        <authorList>
            <person name="Xia Q."/>
            <person name="Zhang R."/>
            <person name="Dong Y."/>
        </authorList>
    </citation>
    <scope>NUCLEOTIDE SEQUENCE [LARGE SCALE GENOMIC DNA]</scope>
    <source>
        <tissue evidence="1">Leaf</tissue>
    </source>
</reference>
<sequence>MLPSSTVLSLTGAGTVLTVIFSGELGHLKAKCSPRPRKVFSRWCIKELYLQQHSINGFKSKKQISLSSFAFGKKAEDSFFSDVNEDTDDMYEDLINNYGKVVFSRKDKKPASAEIDDDAESLSCFFKKIHLSDYLKDDKLHKNLVKQFRNNNIKK</sequence>
<dbReference type="EMBL" id="CP039347">
    <property type="protein sequence ID" value="QCD85578.1"/>
    <property type="molecule type" value="Genomic_DNA"/>
</dbReference>
<dbReference type="Proteomes" id="UP000501690">
    <property type="component" value="Linkage Group LG3"/>
</dbReference>
<keyword evidence="2" id="KW-1185">Reference proteome</keyword>
<dbReference type="AlphaFoldDB" id="A0A4D6LAL1"/>